<evidence type="ECO:0000256" key="1">
    <source>
        <dbReference type="ARBA" id="ARBA00022729"/>
    </source>
</evidence>
<dbReference type="PANTHER" id="PTHR31836">
    <property type="match status" value="1"/>
</dbReference>
<comment type="caution">
    <text evidence="3">The sequence shown here is derived from an EMBL/GenBank/DDBJ whole genome shotgun (WGS) entry which is preliminary data.</text>
</comment>
<proteinExistence type="predicted"/>
<dbReference type="InterPro" id="IPR009009">
    <property type="entry name" value="RlpA-like_DPBB"/>
</dbReference>
<keyword evidence="4" id="KW-1185">Reference proteome</keyword>
<evidence type="ECO:0000313" key="3">
    <source>
        <dbReference type="EMBL" id="KAK0613248.1"/>
    </source>
</evidence>
<gene>
    <name evidence="3" type="ORF">B0T14DRAFT_437904</name>
</gene>
<organism evidence="3 4">
    <name type="scientific">Immersiella caudata</name>
    <dbReference type="NCBI Taxonomy" id="314043"/>
    <lineage>
        <taxon>Eukaryota</taxon>
        <taxon>Fungi</taxon>
        <taxon>Dikarya</taxon>
        <taxon>Ascomycota</taxon>
        <taxon>Pezizomycotina</taxon>
        <taxon>Sordariomycetes</taxon>
        <taxon>Sordariomycetidae</taxon>
        <taxon>Sordariales</taxon>
        <taxon>Lasiosphaeriaceae</taxon>
        <taxon>Immersiella</taxon>
    </lineage>
</organism>
<accession>A0AA39WD86</accession>
<reference evidence="3" key="1">
    <citation type="submission" date="2023-06" db="EMBL/GenBank/DDBJ databases">
        <title>Genome-scale phylogeny and comparative genomics of the fungal order Sordariales.</title>
        <authorList>
            <consortium name="Lawrence Berkeley National Laboratory"/>
            <person name="Hensen N."/>
            <person name="Bonometti L."/>
            <person name="Westerberg I."/>
            <person name="Brannstrom I.O."/>
            <person name="Guillou S."/>
            <person name="Cros-Aarteil S."/>
            <person name="Calhoun S."/>
            <person name="Haridas S."/>
            <person name="Kuo A."/>
            <person name="Mondo S."/>
            <person name="Pangilinan J."/>
            <person name="Riley R."/>
            <person name="Labutti K."/>
            <person name="Andreopoulos B."/>
            <person name="Lipzen A."/>
            <person name="Chen C."/>
            <person name="Yanf M."/>
            <person name="Daum C."/>
            <person name="Ng V."/>
            <person name="Clum A."/>
            <person name="Steindorff A."/>
            <person name="Ohm R."/>
            <person name="Martin F."/>
            <person name="Silar P."/>
            <person name="Natvig D."/>
            <person name="Lalanne C."/>
            <person name="Gautier V."/>
            <person name="Ament-Velasquez S.L."/>
            <person name="Kruys A."/>
            <person name="Hutchinson M.I."/>
            <person name="Powell A.J."/>
            <person name="Barry K."/>
            <person name="Miller A.N."/>
            <person name="Grigoriev I.V."/>
            <person name="Debuchy R."/>
            <person name="Gladieux P."/>
            <person name="Thoren M.H."/>
            <person name="Johannesson H."/>
        </authorList>
    </citation>
    <scope>NUCLEOTIDE SEQUENCE</scope>
    <source>
        <strain evidence="3">CBS 606.72</strain>
    </source>
</reference>
<dbReference type="PANTHER" id="PTHR31836:SF28">
    <property type="entry name" value="SRCR DOMAIN-CONTAINING PROTEIN-RELATED"/>
    <property type="match status" value="1"/>
</dbReference>
<dbReference type="Proteomes" id="UP001175000">
    <property type="component" value="Unassembled WGS sequence"/>
</dbReference>
<dbReference type="Gene3D" id="2.40.40.10">
    <property type="entry name" value="RlpA-like domain"/>
    <property type="match status" value="1"/>
</dbReference>
<dbReference type="CDD" id="cd22191">
    <property type="entry name" value="DPBB_RlpA_EXP_N-like"/>
    <property type="match status" value="1"/>
</dbReference>
<dbReference type="EMBL" id="JAULSU010000006">
    <property type="protein sequence ID" value="KAK0613248.1"/>
    <property type="molecule type" value="Genomic_DNA"/>
</dbReference>
<dbReference type="Pfam" id="PF03330">
    <property type="entry name" value="DPBB_1"/>
    <property type="match status" value="1"/>
</dbReference>
<sequence length="111" mass="11783">GDLTYFAPQVGACGIANTDADAICAVGWELFDAAGPHASNGGNPNHNPLCGKLIRVTRSAEDPRRGNITVEVMVVDRCEGCSPTDLDLSTSAFGRLALPSRGRVRASWQWL</sequence>
<dbReference type="InterPro" id="IPR036908">
    <property type="entry name" value="RlpA-like_sf"/>
</dbReference>
<protein>
    <submittedName>
        <fullName evidence="3">RlpA-like double-psi beta-barrel-protein domain-containing protein-containing protein</fullName>
    </submittedName>
</protein>
<feature type="domain" description="RlpA-like protein double-psi beta-barrel" evidence="2">
    <location>
        <begin position="64"/>
        <end position="105"/>
    </location>
</feature>
<dbReference type="InterPro" id="IPR051477">
    <property type="entry name" value="Expansin_CellWall"/>
</dbReference>
<evidence type="ECO:0000313" key="4">
    <source>
        <dbReference type="Proteomes" id="UP001175000"/>
    </source>
</evidence>
<dbReference type="AlphaFoldDB" id="A0AA39WD86"/>
<keyword evidence="1" id="KW-0732">Signal</keyword>
<feature type="non-terminal residue" evidence="3">
    <location>
        <position position="1"/>
    </location>
</feature>
<evidence type="ECO:0000259" key="2">
    <source>
        <dbReference type="Pfam" id="PF03330"/>
    </source>
</evidence>
<name>A0AA39WD86_9PEZI</name>
<dbReference type="SUPFAM" id="SSF50685">
    <property type="entry name" value="Barwin-like endoglucanases"/>
    <property type="match status" value="1"/>
</dbReference>